<evidence type="ECO:0008006" key="3">
    <source>
        <dbReference type="Google" id="ProtNLM"/>
    </source>
</evidence>
<accession>A0A239WCS1</accession>
<reference evidence="1 2" key="1">
    <citation type="submission" date="2017-06" db="EMBL/GenBank/DDBJ databases">
        <authorList>
            <consortium name="Pathogen Informatics"/>
        </authorList>
    </citation>
    <scope>NUCLEOTIDE SEQUENCE [LARGE SCALE GENOMIC DNA]</scope>
    <source>
        <strain evidence="1 2">NCTC13490</strain>
    </source>
</reference>
<sequence length="35" mass="4302">MEKEYEIIWTDLALEELAETFEYLEENLPKRKLTI</sequence>
<dbReference type="Proteomes" id="UP000215196">
    <property type="component" value="Chromosome 1"/>
</dbReference>
<dbReference type="KEGG" id="ctak:4412677_00072"/>
<keyword evidence="2" id="KW-1185">Reference proteome</keyword>
<gene>
    <name evidence="1" type="ORF">SAMEA4412677_00072</name>
</gene>
<protein>
    <recommendedName>
        <fullName evidence="3">Type II toxin-antitoxin system RelE/ParE family toxin</fullName>
    </recommendedName>
</protein>
<dbReference type="EMBL" id="LT906465">
    <property type="protein sequence ID" value="SNV31876.1"/>
    <property type="molecule type" value="Genomic_DNA"/>
</dbReference>
<evidence type="ECO:0000313" key="1">
    <source>
        <dbReference type="EMBL" id="SNV31876.1"/>
    </source>
</evidence>
<organism evidence="1 2">
    <name type="scientific">Chryseobacterium taklimakanense</name>
    <dbReference type="NCBI Taxonomy" id="536441"/>
    <lineage>
        <taxon>Bacteria</taxon>
        <taxon>Pseudomonadati</taxon>
        <taxon>Bacteroidota</taxon>
        <taxon>Flavobacteriia</taxon>
        <taxon>Flavobacteriales</taxon>
        <taxon>Weeksellaceae</taxon>
        <taxon>Chryseobacterium group</taxon>
        <taxon>Chryseobacterium</taxon>
    </lineage>
</organism>
<evidence type="ECO:0000313" key="2">
    <source>
        <dbReference type="Proteomes" id="UP000215196"/>
    </source>
</evidence>
<name>A0A239WCS1_9FLAO</name>
<dbReference type="AlphaFoldDB" id="A0A239WCS1"/>
<proteinExistence type="predicted"/>